<gene>
    <name evidence="1" type="ORF">LTR37_019730</name>
</gene>
<proteinExistence type="predicted"/>
<dbReference type="Proteomes" id="UP001281147">
    <property type="component" value="Unassembled WGS sequence"/>
</dbReference>
<accession>A0ACC3MDL1</accession>
<evidence type="ECO:0000313" key="2">
    <source>
        <dbReference type="Proteomes" id="UP001281147"/>
    </source>
</evidence>
<organism evidence="1 2">
    <name type="scientific">Vermiconidia calcicola</name>
    <dbReference type="NCBI Taxonomy" id="1690605"/>
    <lineage>
        <taxon>Eukaryota</taxon>
        <taxon>Fungi</taxon>
        <taxon>Dikarya</taxon>
        <taxon>Ascomycota</taxon>
        <taxon>Pezizomycotina</taxon>
        <taxon>Dothideomycetes</taxon>
        <taxon>Dothideomycetidae</taxon>
        <taxon>Mycosphaerellales</taxon>
        <taxon>Extremaceae</taxon>
        <taxon>Vermiconidia</taxon>
    </lineage>
</organism>
<comment type="caution">
    <text evidence="1">The sequence shown here is derived from an EMBL/GenBank/DDBJ whole genome shotgun (WGS) entry which is preliminary data.</text>
</comment>
<reference evidence="1" key="1">
    <citation type="submission" date="2023-07" db="EMBL/GenBank/DDBJ databases">
        <title>Black Yeasts Isolated from many extreme environments.</title>
        <authorList>
            <person name="Coleine C."/>
            <person name="Stajich J.E."/>
            <person name="Selbmann L."/>
        </authorList>
    </citation>
    <scope>NUCLEOTIDE SEQUENCE</scope>
    <source>
        <strain evidence="1">CCFEE 5714</strain>
    </source>
</reference>
<protein>
    <submittedName>
        <fullName evidence="1">Uncharacterized protein</fullName>
    </submittedName>
</protein>
<dbReference type="EMBL" id="JAUTXU010000315">
    <property type="protein sequence ID" value="KAK3686522.1"/>
    <property type="molecule type" value="Genomic_DNA"/>
</dbReference>
<name>A0ACC3MDL1_9PEZI</name>
<sequence>MSFSTAYPPLESLLLFQALRSEGVKSHAVFNRISEQLKRISVVRNDPTYDSGRLSPDALRELYLWLLKQEVKEGLQRQLDKESVLQNGDVSPGSRKRKAPSPSLPTVHEASQHAHLIPQLVTRLYTRYREHTVCDIREHERKYTNLVREIGEIEAGQWDDRLRRQQTSSTIKSPRPSSSSHTQPAPSKPDVPQSRKSISGSPTAAEQVGYATSAPTKPYKGNKIGDVMNHGPEPQNESSQHRRTSSNTTLPPLSEMAPQSPRFGIPPKVPGPLATHLPGHGFNPSPSSAHQSPYAPPHHAHPTPAAPQVQKALSRPSSSPRPILPPPPGMKLPPPSPVQHSASPHLRGPPMPNQQQYPQPPPHRLSTGPSPTNERLPRGFTPQAAQQVHPQTGYYQPHGYPDRRTSYPPQQVQPGYTAQAPHTGGYQLPPFSVDPHAAQQQAQAMYQQQSPVTLQRPPSYPQQPPQRLVPPANARVVSDIIAALATPPRQQRKSGWKRPSNLQVGTPLPSPQTEPLSPVMKRSEPAARSARTTRQRDATIPEPSVEAEQLPKSARTRGRPKRDRSPLSVVSSTADESARMTRSHSVSTAAGAVATSDDRPSSRGNVKIEPSTPAGSVEVPEAAPEVPSAGGRMTRKRRGTLQSPPQPAPKRTRQQSPDHDAEDKGTPPARPSTVVATRNFHKISATIMNDINSHKHASYFANPVRDKDAPGYAEIIRQPQNLKSIRAAINAGTKAVNAATAALDSPSTSGTPTASAPKATAADGSTTVELERTADLLPPKAIVNGAQLEKEIVRMFANAVMFNPGEDGMVSDTREMFEDVEAKLSQWRGAEKEAGEPDVEEESKGKRRKL</sequence>
<evidence type="ECO:0000313" key="1">
    <source>
        <dbReference type="EMBL" id="KAK3686522.1"/>
    </source>
</evidence>
<keyword evidence="2" id="KW-1185">Reference proteome</keyword>